<keyword evidence="15" id="KW-1185">Reference proteome</keyword>
<feature type="region of interest" description="Disordered" evidence="13">
    <location>
        <begin position="61"/>
        <end position="87"/>
    </location>
</feature>
<dbReference type="Pfam" id="PF01187">
    <property type="entry name" value="MIF"/>
    <property type="match status" value="1"/>
</dbReference>
<keyword evidence="5" id="KW-0413">Isomerase</keyword>
<proteinExistence type="inferred from homology"/>
<comment type="catalytic activity">
    <reaction evidence="6">
        <text>3-phenylpyruvate = enol-phenylpyruvate</text>
        <dbReference type="Rhea" id="RHEA:17097"/>
        <dbReference type="ChEBI" id="CHEBI:16815"/>
        <dbReference type="ChEBI" id="CHEBI:18005"/>
        <dbReference type="EC" id="5.3.2.1"/>
    </reaction>
</comment>
<keyword evidence="3" id="KW-0202">Cytokine</keyword>
<feature type="compositionally biased region" description="Polar residues" evidence="13">
    <location>
        <begin position="287"/>
        <end position="298"/>
    </location>
</feature>
<name>A0A5N6Z1P5_9EURO</name>
<sequence>MVSGHHKLDLSLLRRRHNPSTASSSSLSPTIPTLESPATFQALPVRTVSETTMIQRNKLDRLTARPPVSIEETDDDGSMAPKLSRGVSADPASVDVVCKNVEEEPVRLTKSQYFEDIFNTRGRELPPRDRIGQDSVIVVEIKLSKMVEDDASLASMISSRLAHIYQKPESSMMVTVQQDACIRFGLLKGPAYLLKVYALPHLIASITNLRNTIFIQSALRDLLQIEPNRGVVLYLPVPEENFATNGTTYMGEIARHERRTDDDDPGILRNISRSLSRRLKSSSTHSTPHSEATTSSWNPDADAQPSTCRRAKDSLTSDGSHEAEASNQGTVKEPKSLRHFLSRRVHNPYGAIGDK</sequence>
<evidence type="ECO:0000256" key="4">
    <source>
        <dbReference type="ARBA" id="ARBA00022525"/>
    </source>
</evidence>
<evidence type="ECO:0000256" key="11">
    <source>
        <dbReference type="ARBA" id="ARBA00041912"/>
    </source>
</evidence>
<evidence type="ECO:0000256" key="9">
    <source>
        <dbReference type="ARBA" id="ARBA00039086"/>
    </source>
</evidence>
<evidence type="ECO:0000256" key="12">
    <source>
        <dbReference type="ARBA" id="ARBA00042730"/>
    </source>
</evidence>
<dbReference type="OrthoDB" id="255819at2759"/>
<dbReference type="Proteomes" id="UP000327118">
    <property type="component" value="Unassembled WGS sequence"/>
</dbReference>
<feature type="region of interest" description="Disordered" evidence="13">
    <location>
        <begin position="1"/>
        <end position="35"/>
    </location>
</feature>
<gene>
    <name evidence="14" type="ORF">BDV28DRAFT_150517</name>
</gene>
<evidence type="ECO:0000313" key="15">
    <source>
        <dbReference type="Proteomes" id="UP000327118"/>
    </source>
</evidence>
<feature type="region of interest" description="Disordered" evidence="13">
    <location>
        <begin position="274"/>
        <end position="355"/>
    </location>
</feature>
<dbReference type="SUPFAM" id="SSF55331">
    <property type="entry name" value="Tautomerase/MIF"/>
    <property type="match status" value="1"/>
</dbReference>
<reference evidence="15" key="1">
    <citation type="submission" date="2019-04" db="EMBL/GenBank/DDBJ databases">
        <title>Friends and foes A comparative genomics studyof 23 Aspergillus species from section Flavi.</title>
        <authorList>
            <consortium name="DOE Joint Genome Institute"/>
            <person name="Kjaerbolling I."/>
            <person name="Vesth T."/>
            <person name="Frisvad J.C."/>
            <person name="Nybo J.L."/>
            <person name="Theobald S."/>
            <person name="Kildgaard S."/>
            <person name="Isbrandt T."/>
            <person name="Kuo A."/>
            <person name="Sato A."/>
            <person name="Lyhne E.K."/>
            <person name="Kogle M.E."/>
            <person name="Wiebenga A."/>
            <person name="Kun R.S."/>
            <person name="Lubbers R.J."/>
            <person name="Makela M.R."/>
            <person name="Barry K."/>
            <person name="Chovatia M."/>
            <person name="Clum A."/>
            <person name="Daum C."/>
            <person name="Haridas S."/>
            <person name="He G."/>
            <person name="LaButti K."/>
            <person name="Lipzen A."/>
            <person name="Mondo S."/>
            <person name="Riley R."/>
            <person name="Salamov A."/>
            <person name="Simmons B.A."/>
            <person name="Magnuson J.K."/>
            <person name="Henrissat B."/>
            <person name="Mortensen U.H."/>
            <person name="Larsen T.O."/>
            <person name="Devries R.P."/>
            <person name="Grigoriev I.V."/>
            <person name="Machida M."/>
            <person name="Baker S.E."/>
            <person name="Andersen M.R."/>
        </authorList>
    </citation>
    <scope>NUCLEOTIDE SEQUENCE [LARGE SCALE GENOMIC DNA]</scope>
    <source>
        <strain evidence="15">CBS 553.77</strain>
    </source>
</reference>
<evidence type="ECO:0000313" key="14">
    <source>
        <dbReference type="EMBL" id="KAE8350876.1"/>
    </source>
</evidence>
<dbReference type="GO" id="GO:0004167">
    <property type="term" value="F:dopachrome isomerase activity"/>
    <property type="evidence" value="ECO:0007669"/>
    <property type="project" value="UniProtKB-EC"/>
</dbReference>
<evidence type="ECO:0000256" key="2">
    <source>
        <dbReference type="ARBA" id="ARBA00005851"/>
    </source>
</evidence>
<dbReference type="GO" id="GO:0050178">
    <property type="term" value="F:phenylpyruvate tautomerase activity"/>
    <property type="evidence" value="ECO:0007669"/>
    <property type="project" value="UniProtKB-EC"/>
</dbReference>
<dbReference type="EC" id="5.3.2.1" evidence="9"/>
<evidence type="ECO:0000256" key="7">
    <source>
        <dbReference type="ARBA" id="ARBA00036823"/>
    </source>
</evidence>
<dbReference type="PANTHER" id="PTHR11954:SF6">
    <property type="entry name" value="MACROPHAGE MIGRATION INHIBITORY FACTOR"/>
    <property type="match status" value="1"/>
</dbReference>
<comment type="catalytic activity">
    <reaction evidence="7">
        <text>L-dopachrome = 5,6-dihydroxyindole-2-carboxylate</text>
        <dbReference type="Rhea" id="RHEA:13041"/>
        <dbReference type="ChEBI" id="CHEBI:16875"/>
        <dbReference type="ChEBI" id="CHEBI:57509"/>
        <dbReference type="EC" id="5.3.3.12"/>
    </reaction>
</comment>
<dbReference type="PANTHER" id="PTHR11954">
    <property type="entry name" value="D-DOPACHROME DECARBOXYLASE"/>
    <property type="match status" value="1"/>
</dbReference>
<feature type="compositionally biased region" description="Low complexity" evidence="13">
    <location>
        <begin position="19"/>
        <end position="35"/>
    </location>
</feature>
<dbReference type="InterPro" id="IPR001398">
    <property type="entry name" value="Macrophage_inhib_fac"/>
</dbReference>
<protein>
    <recommendedName>
        <fullName evidence="12">L-dopachrome isomerase</fullName>
        <ecNumber evidence="9">5.3.2.1</ecNumber>
        <ecNumber evidence="8">5.3.3.12</ecNumber>
    </recommendedName>
    <alternativeName>
        <fullName evidence="10">L-dopachrome tautomerase</fullName>
    </alternativeName>
    <alternativeName>
        <fullName evidence="11">Phenylpyruvate tautomerase</fullName>
    </alternativeName>
</protein>
<dbReference type="EMBL" id="ML739199">
    <property type="protein sequence ID" value="KAE8350876.1"/>
    <property type="molecule type" value="Genomic_DNA"/>
</dbReference>
<evidence type="ECO:0000256" key="5">
    <source>
        <dbReference type="ARBA" id="ARBA00023235"/>
    </source>
</evidence>
<dbReference type="Gene3D" id="3.30.429.10">
    <property type="entry name" value="Macrophage Migration Inhibitory Factor"/>
    <property type="match status" value="1"/>
</dbReference>
<keyword evidence="4" id="KW-0964">Secreted</keyword>
<feature type="compositionally biased region" description="Basic and acidic residues" evidence="13">
    <location>
        <begin position="310"/>
        <end position="324"/>
    </location>
</feature>
<evidence type="ECO:0000256" key="6">
    <source>
        <dbReference type="ARBA" id="ARBA00036735"/>
    </source>
</evidence>
<comment type="subcellular location">
    <subcellularLocation>
        <location evidence="1">Secreted</location>
    </subcellularLocation>
</comment>
<feature type="compositionally biased region" description="Basic residues" evidence="13">
    <location>
        <begin position="337"/>
        <end position="346"/>
    </location>
</feature>
<dbReference type="EC" id="5.3.3.12" evidence="8"/>
<dbReference type="GO" id="GO:0005576">
    <property type="term" value="C:extracellular region"/>
    <property type="evidence" value="ECO:0007669"/>
    <property type="project" value="UniProtKB-SubCell"/>
</dbReference>
<accession>A0A5N6Z1P5</accession>
<comment type="similarity">
    <text evidence="2">Belongs to the MIF family.</text>
</comment>
<dbReference type="AlphaFoldDB" id="A0A5N6Z1P5"/>
<evidence type="ECO:0000256" key="8">
    <source>
        <dbReference type="ARBA" id="ARBA00038932"/>
    </source>
</evidence>
<evidence type="ECO:0000256" key="1">
    <source>
        <dbReference type="ARBA" id="ARBA00004613"/>
    </source>
</evidence>
<evidence type="ECO:0000256" key="10">
    <source>
        <dbReference type="ARBA" id="ARBA00041631"/>
    </source>
</evidence>
<dbReference type="InterPro" id="IPR014347">
    <property type="entry name" value="Tautomerase/MIF_sf"/>
</dbReference>
<evidence type="ECO:0000256" key="3">
    <source>
        <dbReference type="ARBA" id="ARBA00022514"/>
    </source>
</evidence>
<evidence type="ECO:0000256" key="13">
    <source>
        <dbReference type="SAM" id="MobiDB-lite"/>
    </source>
</evidence>
<organism evidence="14 15">
    <name type="scientific">Aspergillus coremiiformis</name>
    <dbReference type="NCBI Taxonomy" id="138285"/>
    <lineage>
        <taxon>Eukaryota</taxon>
        <taxon>Fungi</taxon>
        <taxon>Dikarya</taxon>
        <taxon>Ascomycota</taxon>
        <taxon>Pezizomycotina</taxon>
        <taxon>Eurotiomycetes</taxon>
        <taxon>Eurotiomycetidae</taxon>
        <taxon>Eurotiales</taxon>
        <taxon>Aspergillaceae</taxon>
        <taxon>Aspergillus</taxon>
        <taxon>Aspergillus subgen. Circumdati</taxon>
    </lineage>
</organism>